<dbReference type="AlphaFoldDB" id="A0A2X0NZV2"/>
<dbReference type="EMBL" id="FQNC01000020">
    <property type="protein sequence ID" value="SGY25359.1"/>
    <property type="molecule type" value="Genomic_DNA"/>
</dbReference>
<name>A0A2X0NZV2_9BASI</name>
<organism evidence="1 2">
    <name type="scientific">Microbotryum silenes-dioicae</name>
    <dbReference type="NCBI Taxonomy" id="796604"/>
    <lineage>
        <taxon>Eukaryota</taxon>
        <taxon>Fungi</taxon>
        <taxon>Dikarya</taxon>
        <taxon>Basidiomycota</taxon>
        <taxon>Pucciniomycotina</taxon>
        <taxon>Microbotryomycetes</taxon>
        <taxon>Microbotryales</taxon>
        <taxon>Microbotryaceae</taxon>
        <taxon>Microbotryum</taxon>
    </lineage>
</organism>
<gene>
    <name evidence="1" type="primary">BQ5605_C018g08605</name>
    <name evidence="1" type="ORF">BQ5605_C018G08605</name>
</gene>
<accession>A0A2X0NZV2</accession>
<keyword evidence="2" id="KW-1185">Reference proteome</keyword>
<evidence type="ECO:0000313" key="2">
    <source>
        <dbReference type="Proteomes" id="UP000249464"/>
    </source>
</evidence>
<evidence type="ECO:0000313" key="1">
    <source>
        <dbReference type="EMBL" id="SGY25359.1"/>
    </source>
</evidence>
<protein>
    <submittedName>
        <fullName evidence="1">BQ5605_C018g08605 protein</fullName>
    </submittedName>
</protein>
<sequence>MSIDRLQTVYLSIACNSVVSGAFAETTDRVALGPLVRTPDPALDRTSCTRGEM</sequence>
<proteinExistence type="predicted"/>
<dbReference type="Proteomes" id="UP000249464">
    <property type="component" value="Unassembled WGS sequence"/>
</dbReference>
<reference evidence="1 2" key="1">
    <citation type="submission" date="2016-11" db="EMBL/GenBank/DDBJ databases">
        <authorList>
            <person name="Jaros S."/>
            <person name="Januszkiewicz K."/>
            <person name="Wedrychowicz H."/>
        </authorList>
    </citation>
    <scope>NUCLEOTIDE SEQUENCE [LARGE SCALE GENOMIC DNA]</scope>
</reference>